<sequence>MSFVQGLFAARLSRLLHPLLLLVGISLLGDALDIKNSYCKCEEFPIEDRPFVAIWNAPTGGCSVNFSININLRDFDILENPKQTWNGKYVTVFYNAQLGLYPYFTNEQGTNSYNGGMPQLINLAAHLDKMKRDIIKKIPDPDYNGLAIIDWEGWRPTWERNFDSKRIYQSRSVELVQDKHPEWSMENVIEEARKEFERTARVFMESSIKLARQIRPKGLWGFYGFPDCFGSNETNYRCSDDVKYIKRRDMGKLNYTSSEKQNVCSDQSSFSPGILAPKDGQPATNCKRSQDCRGEDSIVDEYYGTLTTDYSFKRSAQAVTMASKSSVKIDNDQVQVDPQLLFQRLVIACDNSHLEALPQYELCTYPTALFDSPFMLRQPQKPALADALWTRLTPEAKTQAEGNVQYVLDVGALLYRVPWPRGSPTYKEVCNMYCTYVQRKYGRAIVMFDGYDEMSTKAMTQQRHASGKVAVTVTFTESMSVTMKKDNFLSNPKNKQCFLLMLIGDDTDLLVLLCHHATEDGCDLYFRPEPKANARSGRAWHMKRVKEQLGKEVYRNLLFLHAINGCDTTSCLYGVGKATALKKFENVLHFKQQAGIFSRHSTVSDFVSAGENALVSLFSGRQGVGLNALRCQRYFEKLANKTSHIEPQNLPPTTAAA</sequence>
<comment type="similarity">
    <text evidence="1 3">Belongs to the glycosyl hydrolase 56 family.</text>
</comment>
<keyword evidence="3" id="KW-0326">Glycosidase</keyword>
<dbReference type="EC" id="3.2.1.35" evidence="3"/>
<dbReference type="InterPro" id="IPR017853">
    <property type="entry name" value="GH"/>
</dbReference>
<evidence type="ECO:0000256" key="4">
    <source>
        <dbReference type="SAM" id="SignalP"/>
    </source>
</evidence>
<dbReference type="Gene3D" id="3.20.20.70">
    <property type="entry name" value="Aldolase class I"/>
    <property type="match status" value="1"/>
</dbReference>
<comment type="caution">
    <text evidence="5">The sequence shown here is derived from an EMBL/GenBank/DDBJ whole genome shotgun (WGS) entry which is preliminary data.</text>
</comment>
<dbReference type="OrthoDB" id="5796153at2759"/>
<protein>
    <recommendedName>
        <fullName evidence="3">Hyaluronidase</fullName>
        <ecNumber evidence="3">3.2.1.35</ecNumber>
    </recommendedName>
</protein>
<dbReference type="GO" id="GO:0004415">
    <property type="term" value="F:hyalurononglucosaminidase activity"/>
    <property type="evidence" value="ECO:0007669"/>
    <property type="project" value="UniProtKB-UniRule"/>
</dbReference>
<dbReference type="GO" id="GO:0030214">
    <property type="term" value="P:hyaluronan catabolic process"/>
    <property type="evidence" value="ECO:0007669"/>
    <property type="project" value="TreeGrafter"/>
</dbReference>
<comment type="catalytic activity">
    <reaction evidence="3">
        <text>Random hydrolysis of (1-&gt;4)-linkages between N-acetyl-beta-D-glucosamine and D-glucuronate residues in hyaluronate.</text>
        <dbReference type="EC" id="3.2.1.35"/>
    </reaction>
</comment>
<organism evidence="5 6">
    <name type="scientific">Stylophora pistillata</name>
    <name type="common">Smooth cauliflower coral</name>
    <dbReference type="NCBI Taxonomy" id="50429"/>
    <lineage>
        <taxon>Eukaryota</taxon>
        <taxon>Metazoa</taxon>
        <taxon>Cnidaria</taxon>
        <taxon>Anthozoa</taxon>
        <taxon>Hexacorallia</taxon>
        <taxon>Scleractinia</taxon>
        <taxon>Astrocoeniina</taxon>
        <taxon>Pocilloporidae</taxon>
        <taxon>Stylophora</taxon>
    </lineage>
</organism>
<evidence type="ECO:0000256" key="1">
    <source>
        <dbReference type="ARBA" id="ARBA00008871"/>
    </source>
</evidence>
<dbReference type="SUPFAM" id="SSF51445">
    <property type="entry name" value="(Trans)glycosidases"/>
    <property type="match status" value="1"/>
</dbReference>
<dbReference type="PANTHER" id="PTHR11769">
    <property type="entry name" value="HYALURONIDASE"/>
    <property type="match status" value="1"/>
</dbReference>
<dbReference type="EMBL" id="LSMT01001658">
    <property type="protein sequence ID" value="PFX12011.1"/>
    <property type="molecule type" value="Genomic_DNA"/>
</dbReference>
<name>A0A2B4R313_STYPI</name>
<gene>
    <name evidence="5" type="primary">HYAL1</name>
    <name evidence="5" type="ORF">AWC38_SpisGene24099</name>
</gene>
<dbReference type="InterPro" id="IPR018155">
    <property type="entry name" value="Hyaluronidase"/>
</dbReference>
<evidence type="ECO:0000256" key="2">
    <source>
        <dbReference type="ARBA" id="ARBA00023157"/>
    </source>
</evidence>
<keyword evidence="6" id="KW-1185">Reference proteome</keyword>
<feature type="chain" id="PRO_5012451117" description="Hyaluronidase" evidence="4">
    <location>
        <begin position="32"/>
        <end position="657"/>
    </location>
</feature>
<accession>A0A2B4R313</accession>
<dbReference type="Pfam" id="PF01630">
    <property type="entry name" value="Glyco_hydro_56"/>
    <property type="match status" value="1"/>
</dbReference>
<dbReference type="Proteomes" id="UP000225706">
    <property type="component" value="Unassembled WGS sequence"/>
</dbReference>
<dbReference type="GO" id="GO:0005975">
    <property type="term" value="P:carbohydrate metabolic process"/>
    <property type="evidence" value="ECO:0007669"/>
    <property type="project" value="InterPro"/>
</dbReference>
<feature type="signal peptide" evidence="4">
    <location>
        <begin position="1"/>
        <end position="31"/>
    </location>
</feature>
<dbReference type="InterPro" id="IPR013785">
    <property type="entry name" value="Aldolase_TIM"/>
</dbReference>
<reference evidence="6" key="1">
    <citation type="journal article" date="2017" name="bioRxiv">
        <title>Comparative analysis of the genomes of Stylophora pistillata and Acropora digitifera provides evidence for extensive differences between species of corals.</title>
        <authorList>
            <person name="Voolstra C.R."/>
            <person name="Li Y."/>
            <person name="Liew Y.J."/>
            <person name="Baumgarten S."/>
            <person name="Zoccola D."/>
            <person name="Flot J.-F."/>
            <person name="Tambutte S."/>
            <person name="Allemand D."/>
            <person name="Aranda M."/>
        </authorList>
    </citation>
    <scope>NUCLEOTIDE SEQUENCE [LARGE SCALE GENOMIC DNA]</scope>
</reference>
<evidence type="ECO:0000313" key="5">
    <source>
        <dbReference type="EMBL" id="PFX12011.1"/>
    </source>
</evidence>
<dbReference type="AlphaFoldDB" id="A0A2B4R313"/>
<keyword evidence="4" id="KW-0732">Signal</keyword>
<evidence type="ECO:0000256" key="3">
    <source>
        <dbReference type="RuleBase" id="RU610713"/>
    </source>
</evidence>
<evidence type="ECO:0000313" key="6">
    <source>
        <dbReference type="Proteomes" id="UP000225706"/>
    </source>
</evidence>
<dbReference type="PANTHER" id="PTHR11769:SF35">
    <property type="entry name" value="HYALURONIDASE"/>
    <property type="match status" value="1"/>
</dbReference>
<proteinExistence type="inferred from homology"/>
<keyword evidence="3" id="KW-0378">Hydrolase</keyword>
<keyword evidence="2" id="KW-1015">Disulfide bond</keyword>
<dbReference type="STRING" id="50429.A0A2B4R313"/>
<dbReference type="PRINTS" id="PR00846">
    <property type="entry name" value="GLHYDRLASE56"/>
</dbReference>